<evidence type="ECO:0000313" key="2">
    <source>
        <dbReference type="Proteomes" id="UP001256646"/>
    </source>
</evidence>
<organism evidence="1 2">
    <name type="scientific">Clostridium aquiflavi</name>
    <dbReference type="NCBI Taxonomy" id="3073603"/>
    <lineage>
        <taxon>Bacteria</taxon>
        <taxon>Bacillati</taxon>
        <taxon>Bacillota</taxon>
        <taxon>Clostridia</taxon>
        <taxon>Eubacteriales</taxon>
        <taxon>Clostridiaceae</taxon>
        <taxon>Clostridium</taxon>
    </lineage>
</organism>
<sequence length="198" mass="23185">MEELPTEKSLYFHTIIFNKNAGVSSIWGYMPNPKTLLGYFQHSFLQEAFYKWIYGKEKLVTKIPPLPVEVIIKEGEKLKKINKEIANKMKHDYDKLNSIWDAPISKLDLEVRKFIKDFNAKWSVDNNQFIYLKIFKDAKELGDFVISSSLITNTEKELEKKIGVSLEEWKDICDNVAKDKGKGEKFRKILLKKLTEVF</sequence>
<comment type="caution">
    <text evidence="1">The sequence shown here is derived from an EMBL/GenBank/DDBJ whole genome shotgun (WGS) entry which is preliminary data.</text>
</comment>
<gene>
    <name evidence="1" type="ORF">RGC78_01995</name>
</gene>
<name>A0ABU1ECX2_9CLOT</name>
<proteinExistence type="predicted"/>
<dbReference type="RefSeq" id="WP_252215350.1">
    <property type="nucleotide sequence ID" value="NZ_JAVJAN010000004.1"/>
</dbReference>
<reference evidence="1 2" key="1">
    <citation type="submission" date="2023-09" db="EMBL/GenBank/DDBJ databases">
        <authorList>
            <person name="Zhai L."/>
        </authorList>
    </citation>
    <scope>NUCLEOTIDE SEQUENCE [LARGE SCALE GENOMIC DNA]</scope>
    <source>
        <strain evidence="1 2">5 N-1</strain>
    </source>
</reference>
<protein>
    <submittedName>
        <fullName evidence="1">Uncharacterized protein</fullName>
    </submittedName>
</protein>
<keyword evidence="2" id="KW-1185">Reference proteome</keyword>
<accession>A0ABU1ECX2</accession>
<dbReference type="EMBL" id="JAVJAN010000004">
    <property type="protein sequence ID" value="MDR5586235.1"/>
    <property type="molecule type" value="Genomic_DNA"/>
</dbReference>
<evidence type="ECO:0000313" key="1">
    <source>
        <dbReference type="EMBL" id="MDR5586235.1"/>
    </source>
</evidence>
<dbReference type="Proteomes" id="UP001256646">
    <property type="component" value="Unassembled WGS sequence"/>
</dbReference>